<dbReference type="GO" id="GO:0000981">
    <property type="term" value="F:DNA-binding transcription factor activity, RNA polymerase II-specific"/>
    <property type="evidence" value="ECO:0007669"/>
    <property type="project" value="TreeGrafter"/>
</dbReference>
<dbReference type="SMART" id="SM00225">
    <property type="entry name" value="BTB"/>
    <property type="match status" value="1"/>
</dbReference>
<keyword evidence="6" id="KW-0805">Transcription regulation</keyword>
<feature type="region of interest" description="Disordered" evidence="11">
    <location>
        <begin position="365"/>
        <end position="398"/>
    </location>
</feature>
<evidence type="ECO:0000256" key="2">
    <source>
        <dbReference type="ARBA" id="ARBA00022723"/>
    </source>
</evidence>
<evidence type="ECO:0000259" key="12">
    <source>
        <dbReference type="PROSITE" id="PS50097"/>
    </source>
</evidence>
<keyword evidence="2" id="KW-0479">Metal-binding</keyword>
<keyword evidence="5" id="KW-0862">Zinc</keyword>
<comment type="caution">
    <text evidence="14">The sequence shown here is derived from an EMBL/GenBank/DDBJ whole genome shotgun (WGS) entry which is preliminary data.</text>
</comment>
<dbReference type="GO" id="GO:0000978">
    <property type="term" value="F:RNA polymerase II cis-regulatory region sequence-specific DNA binding"/>
    <property type="evidence" value="ECO:0007669"/>
    <property type="project" value="TreeGrafter"/>
</dbReference>
<name>A0AAV6FVJ5_9TELE</name>
<organism evidence="14 15">
    <name type="scientific">Alosa alosa</name>
    <name type="common">allis shad</name>
    <dbReference type="NCBI Taxonomy" id="278164"/>
    <lineage>
        <taxon>Eukaryota</taxon>
        <taxon>Metazoa</taxon>
        <taxon>Chordata</taxon>
        <taxon>Craniata</taxon>
        <taxon>Vertebrata</taxon>
        <taxon>Euteleostomi</taxon>
        <taxon>Actinopterygii</taxon>
        <taxon>Neopterygii</taxon>
        <taxon>Teleostei</taxon>
        <taxon>Clupei</taxon>
        <taxon>Clupeiformes</taxon>
        <taxon>Clupeoidei</taxon>
        <taxon>Clupeidae</taxon>
        <taxon>Alosa</taxon>
    </lineage>
</organism>
<dbReference type="PANTHER" id="PTHR46105">
    <property type="entry name" value="AGAP004733-PA"/>
    <property type="match status" value="1"/>
</dbReference>
<keyword evidence="15" id="KW-1185">Reference proteome</keyword>
<dbReference type="FunFam" id="3.30.160.60:FF:000325">
    <property type="entry name" value="ZFP90 zinc finger protein"/>
    <property type="match status" value="1"/>
</dbReference>
<dbReference type="InterPro" id="IPR011333">
    <property type="entry name" value="SKP1/BTB/POZ_sf"/>
</dbReference>
<dbReference type="InterPro" id="IPR000210">
    <property type="entry name" value="BTB/POZ_dom"/>
</dbReference>
<accession>A0AAV6FVJ5</accession>
<dbReference type="Gene3D" id="3.30.710.10">
    <property type="entry name" value="Potassium Channel Kv1.1, Chain A"/>
    <property type="match status" value="1"/>
</dbReference>
<keyword evidence="9" id="KW-0539">Nucleus</keyword>
<evidence type="ECO:0000256" key="5">
    <source>
        <dbReference type="ARBA" id="ARBA00022833"/>
    </source>
</evidence>
<dbReference type="Pfam" id="PF00096">
    <property type="entry name" value="zf-C2H2"/>
    <property type="match status" value="2"/>
</dbReference>
<gene>
    <name evidence="14" type="ORF">AALO_G00236990</name>
</gene>
<dbReference type="PROSITE" id="PS50097">
    <property type="entry name" value="BTB"/>
    <property type="match status" value="1"/>
</dbReference>
<evidence type="ECO:0000256" key="8">
    <source>
        <dbReference type="ARBA" id="ARBA00023163"/>
    </source>
</evidence>
<evidence type="ECO:0000256" key="6">
    <source>
        <dbReference type="ARBA" id="ARBA00023015"/>
    </source>
</evidence>
<dbReference type="SUPFAM" id="SSF54695">
    <property type="entry name" value="POZ domain"/>
    <property type="match status" value="1"/>
</dbReference>
<evidence type="ECO:0000313" key="15">
    <source>
        <dbReference type="Proteomes" id="UP000823561"/>
    </source>
</evidence>
<dbReference type="PANTHER" id="PTHR46105:SF5">
    <property type="entry name" value="ZINC FINGER AND BTB DOMAIN-CONTAINING PROTEIN 44 ISOFORM X1"/>
    <property type="match status" value="1"/>
</dbReference>
<dbReference type="Gene3D" id="3.30.160.60">
    <property type="entry name" value="Classic Zinc Finger"/>
    <property type="match status" value="2"/>
</dbReference>
<dbReference type="InterPro" id="IPR036236">
    <property type="entry name" value="Znf_C2H2_sf"/>
</dbReference>
<dbReference type="SUPFAM" id="SSF57667">
    <property type="entry name" value="beta-beta-alpha zinc fingers"/>
    <property type="match status" value="1"/>
</dbReference>
<evidence type="ECO:0000256" key="7">
    <source>
        <dbReference type="ARBA" id="ARBA00023125"/>
    </source>
</evidence>
<dbReference type="PROSITE" id="PS00028">
    <property type="entry name" value="ZINC_FINGER_C2H2_1"/>
    <property type="match status" value="2"/>
</dbReference>
<dbReference type="GO" id="GO:0005634">
    <property type="term" value="C:nucleus"/>
    <property type="evidence" value="ECO:0007669"/>
    <property type="project" value="UniProtKB-SubCell"/>
</dbReference>
<dbReference type="SMART" id="SM00355">
    <property type="entry name" value="ZnF_C2H2"/>
    <property type="match status" value="2"/>
</dbReference>
<dbReference type="InterPro" id="IPR013087">
    <property type="entry name" value="Znf_C2H2_type"/>
</dbReference>
<feature type="domain" description="BTB" evidence="12">
    <location>
        <begin position="49"/>
        <end position="116"/>
    </location>
</feature>
<evidence type="ECO:0000256" key="9">
    <source>
        <dbReference type="ARBA" id="ARBA00023242"/>
    </source>
</evidence>
<evidence type="ECO:0000256" key="10">
    <source>
        <dbReference type="PROSITE-ProRule" id="PRU00042"/>
    </source>
</evidence>
<dbReference type="Proteomes" id="UP000823561">
    <property type="component" value="Chromosome 18"/>
</dbReference>
<dbReference type="InterPro" id="IPR050457">
    <property type="entry name" value="ZnFinger_BTB_dom_contain"/>
</dbReference>
<protein>
    <submittedName>
        <fullName evidence="14">Uncharacterized protein</fullName>
    </submittedName>
</protein>
<evidence type="ECO:0000256" key="4">
    <source>
        <dbReference type="ARBA" id="ARBA00022771"/>
    </source>
</evidence>
<sequence length="550" mass="60971">MTTHANFYMKTSLALCGRMNVANEPLTDCKHAVALLRGLNMQREFGQFCDCVIQLQINPGRLFLAHKSVLAASSPVLASLITSQGALLDLQSPCLSPETMEYLLDFIYTGKLPPKSQEDSVLSVAVDLQMQELQYALIFRRSTLSEFLNIQDKLNRKWPFPEEQHEEGNQVLCHQTETPKDFEDELLESGSEAFVKTSITVSPKTVCVSAQIRHAIHQEEDLSPHAKASRGLVLSDASRNDGCHGHLHLNNSHYEHNDDVSHQFRLAENDHGESHASLEFLDVSDNIPVDNSHCISEAHAEAGQRNVLCHLQSEDDQPYAVHVAISREKYHQAVDLQSSRPSSDSKSLFDLDRCDAQGAVVSNHSITADTPVVHESAQDDRSSTSETSSIDQEDDYDLFGPQISSMHTYLGQVRYHCISREPQQVTGSSDSDEEGLYTTPADTGSGKHGSVPGIPLSDASASEPSMGTFDLGKAQVNPGLNLVAQPYQCTMCDRAFSQRGSLNRHMRSHLGVRPYSCPQCPMTFSRQYRVTEHMRVHQRGCEDLQRAGPT</sequence>
<evidence type="ECO:0000256" key="1">
    <source>
        <dbReference type="ARBA" id="ARBA00004123"/>
    </source>
</evidence>
<evidence type="ECO:0000256" key="3">
    <source>
        <dbReference type="ARBA" id="ARBA00022737"/>
    </source>
</evidence>
<evidence type="ECO:0000259" key="13">
    <source>
        <dbReference type="PROSITE" id="PS50157"/>
    </source>
</evidence>
<dbReference type="EMBL" id="JADWDJ010000018">
    <property type="protein sequence ID" value="KAG5266854.1"/>
    <property type="molecule type" value="Genomic_DNA"/>
</dbReference>
<comment type="subcellular location">
    <subcellularLocation>
        <location evidence="1">Nucleus</location>
    </subcellularLocation>
</comment>
<keyword evidence="7" id="KW-0238">DNA-binding</keyword>
<evidence type="ECO:0000256" key="11">
    <source>
        <dbReference type="SAM" id="MobiDB-lite"/>
    </source>
</evidence>
<dbReference type="Pfam" id="PF00651">
    <property type="entry name" value="BTB"/>
    <property type="match status" value="1"/>
</dbReference>
<evidence type="ECO:0000313" key="14">
    <source>
        <dbReference type="EMBL" id="KAG5266854.1"/>
    </source>
</evidence>
<dbReference type="AlphaFoldDB" id="A0AAV6FVJ5"/>
<proteinExistence type="predicted"/>
<keyword evidence="4 10" id="KW-0863">Zinc-finger</keyword>
<dbReference type="PROSITE" id="PS50157">
    <property type="entry name" value="ZINC_FINGER_C2H2_2"/>
    <property type="match status" value="2"/>
</dbReference>
<dbReference type="FunFam" id="3.30.160.60:FF:000446">
    <property type="entry name" value="Zinc finger protein"/>
    <property type="match status" value="1"/>
</dbReference>
<keyword evidence="3" id="KW-0677">Repeat</keyword>
<feature type="region of interest" description="Disordered" evidence="11">
    <location>
        <begin position="423"/>
        <end position="450"/>
    </location>
</feature>
<feature type="domain" description="C2H2-type" evidence="13">
    <location>
        <begin position="487"/>
        <end position="514"/>
    </location>
</feature>
<feature type="domain" description="C2H2-type" evidence="13">
    <location>
        <begin position="515"/>
        <end position="537"/>
    </location>
</feature>
<dbReference type="GO" id="GO:0008270">
    <property type="term" value="F:zinc ion binding"/>
    <property type="evidence" value="ECO:0007669"/>
    <property type="project" value="UniProtKB-KW"/>
</dbReference>
<keyword evidence="8" id="KW-0804">Transcription</keyword>
<reference evidence="14" key="1">
    <citation type="submission" date="2020-10" db="EMBL/GenBank/DDBJ databases">
        <title>Chromosome-scale genome assembly of the Allis shad, Alosa alosa.</title>
        <authorList>
            <person name="Margot Z."/>
            <person name="Christophe K."/>
            <person name="Cabau C."/>
            <person name="Louis A."/>
            <person name="Berthelot C."/>
            <person name="Parey E."/>
            <person name="Roest Crollius H."/>
            <person name="Montfort J."/>
            <person name="Robinson-Rechavi M."/>
            <person name="Bucao C."/>
            <person name="Bouchez O."/>
            <person name="Gislard M."/>
            <person name="Lluch J."/>
            <person name="Milhes M."/>
            <person name="Lampietro C."/>
            <person name="Lopez Roques C."/>
            <person name="Donnadieu C."/>
            <person name="Braasch I."/>
            <person name="Desvignes T."/>
            <person name="Postlethwait J."/>
            <person name="Bobe J."/>
            <person name="Guiguen Y."/>
        </authorList>
    </citation>
    <scope>NUCLEOTIDE SEQUENCE</scope>
    <source>
        <strain evidence="14">M-15738</strain>
        <tissue evidence="14">Blood</tissue>
    </source>
</reference>